<evidence type="ECO:0000256" key="1">
    <source>
        <dbReference type="SAM" id="MobiDB-lite"/>
    </source>
</evidence>
<proteinExistence type="predicted"/>
<protein>
    <submittedName>
        <fullName evidence="2">Uncharacterized protein</fullName>
    </submittedName>
</protein>
<feature type="region of interest" description="Disordered" evidence="1">
    <location>
        <begin position="223"/>
        <end position="247"/>
    </location>
</feature>
<organism evidence="2 3">
    <name type="scientific">Glutinoglossum americanum</name>
    <dbReference type="NCBI Taxonomy" id="1670608"/>
    <lineage>
        <taxon>Eukaryota</taxon>
        <taxon>Fungi</taxon>
        <taxon>Dikarya</taxon>
        <taxon>Ascomycota</taxon>
        <taxon>Pezizomycotina</taxon>
        <taxon>Geoglossomycetes</taxon>
        <taxon>Geoglossales</taxon>
        <taxon>Geoglossaceae</taxon>
        <taxon>Glutinoglossum</taxon>
    </lineage>
</organism>
<dbReference type="OrthoDB" id="3045089at2759"/>
<dbReference type="PANTHER" id="PTHR38886">
    <property type="entry name" value="SESA DOMAIN-CONTAINING PROTEIN"/>
    <property type="match status" value="1"/>
</dbReference>
<evidence type="ECO:0000313" key="2">
    <source>
        <dbReference type="EMBL" id="KAH0541794.1"/>
    </source>
</evidence>
<dbReference type="Proteomes" id="UP000698800">
    <property type="component" value="Unassembled WGS sequence"/>
</dbReference>
<name>A0A9P8KXS3_9PEZI</name>
<sequence length="510" mass="55493">MSYSTTLREDGNFFSLRTQQVHPSPLATIMAFGWSPSSILAAINFIVDVAKALDEAEGAGKEFREAISFLRSLDPILRPFAAPDANLDYKAEIDRQVMAIKIPVERFMGDVEGMERDLGVPHAGRFSHFRKAQRKLEWHYSTSKRAIALQREIQQHLAVIHTLMQHLTVDMLRALPSHINKDIHEAITDAFRPHASLLRTNIASDISQQTELALAALQQHLEERLQQRPSPPEPPAPKKPRAAAEELETAETAAGFAWYTPEALRSSAAHLAARRCSGAAGEAAGEVAGVDADPEVVYRLRRWWGAGASGLLWVQGPDSAGGPASLAGDVAAVARRCGVPGATHVCRRVGSDGEVFGHAGLFVDLLCSLVHQLVQGVAAGFSSDLDFGPARFARLDRRSPGSIPAALLLVRDLLSLQTGRQLVVLDGMQWLDYSNDATLERQLEEFLRILKAAAPDNSNPSPLIKTLITTSGQTLFLMDEVDEENRVDATRGFGSGGFFAIADFEEMGNG</sequence>
<accession>A0A9P8KXS3</accession>
<evidence type="ECO:0000313" key="3">
    <source>
        <dbReference type="Proteomes" id="UP000698800"/>
    </source>
</evidence>
<dbReference type="PANTHER" id="PTHR38886:SF1">
    <property type="entry name" value="NACHT-NTPASE AND P-LOOP NTPASES N-TERMINAL DOMAIN-CONTAINING PROTEIN"/>
    <property type="match status" value="1"/>
</dbReference>
<dbReference type="AlphaFoldDB" id="A0A9P8KXS3"/>
<comment type="caution">
    <text evidence="2">The sequence shown here is derived from an EMBL/GenBank/DDBJ whole genome shotgun (WGS) entry which is preliminary data.</text>
</comment>
<gene>
    <name evidence="2" type="ORF">FGG08_003749</name>
</gene>
<keyword evidence="3" id="KW-1185">Reference proteome</keyword>
<dbReference type="EMBL" id="JAGHQL010000068">
    <property type="protein sequence ID" value="KAH0541794.1"/>
    <property type="molecule type" value="Genomic_DNA"/>
</dbReference>
<reference evidence="2" key="1">
    <citation type="submission" date="2021-03" db="EMBL/GenBank/DDBJ databases">
        <title>Comparative genomics and phylogenomic investigation of the class Geoglossomycetes provide insights into ecological specialization and systematics.</title>
        <authorList>
            <person name="Melie T."/>
            <person name="Pirro S."/>
            <person name="Miller A.N."/>
            <person name="Quandt A."/>
        </authorList>
    </citation>
    <scope>NUCLEOTIDE SEQUENCE</scope>
    <source>
        <strain evidence="2">GBOQ0MN5Z8</strain>
    </source>
</reference>